<sequence length="120" mass="13161">MHAAWRGDAKRAVRTCCRLGSGAPRSCDWGLTLRGGVLPLIGHGRALFSPAFPAVSAPRQRLKVKPQSQPRSSSRPEGPPSQRDRTQRNATNPRQTERKTKNDPPETPDGSSTNLKKPKE</sequence>
<organism evidence="2 3">
    <name type="scientific">Lentzea cavernae</name>
    <dbReference type="NCBI Taxonomy" id="2020703"/>
    <lineage>
        <taxon>Bacteria</taxon>
        <taxon>Bacillati</taxon>
        <taxon>Actinomycetota</taxon>
        <taxon>Actinomycetes</taxon>
        <taxon>Pseudonocardiales</taxon>
        <taxon>Pseudonocardiaceae</taxon>
        <taxon>Lentzea</taxon>
    </lineage>
</organism>
<gene>
    <name evidence="2" type="ORF">GCM10017774_48800</name>
</gene>
<comment type="caution">
    <text evidence="2">The sequence shown here is derived from an EMBL/GenBank/DDBJ whole genome shotgun (WGS) entry which is preliminary data.</text>
</comment>
<evidence type="ECO:0000313" key="3">
    <source>
        <dbReference type="Proteomes" id="UP000605568"/>
    </source>
</evidence>
<protein>
    <submittedName>
        <fullName evidence="2">Uncharacterized protein</fullName>
    </submittedName>
</protein>
<accession>A0ABQ3MI88</accession>
<dbReference type="Proteomes" id="UP000605568">
    <property type="component" value="Unassembled WGS sequence"/>
</dbReference>
<feature type="compositionally biased region" description="Low complexity" evidence="1">
    <location>
        <begin position="66"/>
        <end position="76"/>
    </location>
</feature>
<name>A0ABQ3MI88_9PSEU</name>
<feature type="region of interest" description="Disordered" evidence="1">
    <location>
        <begin position="56"/>
        <end position="120"/>
    </location>
</feature>
<keyword evidence="3" id="KW-1185">Reference proteome</keyword>
<feature type="compositionally biased region" description="Basic and acidic residues" evidence="1">
    <location>
        <begin position="95"/>
        <end position="104"/>
    </location>
</feature>
<proteinExistence type="predicted"/>
<evidence type="ECO:0000313" key="2">
    <source>
        <dbReference type="EMBL" id="GHH46210.1"/>
    </source>
</evidence>
<feature type="compositionally biased region" description="Polar residues" evidence="1">
    <location>
        <begin position="109"/>
        <end position="120"/>
    </location>
</feature>
<dbReference type="EMBL" id="BNAR01000007">
    <property type="protein sequence ID" value="GHH46210.1"/>
    <property type="molecule type" value="Genomic_DNA"/>
</dbReference>
<reference evidence="3" key="1">
    <citation type="journal article" date="2019" name="Int. J. Syst. Evol. Microbiol.">
        <title>The Global Catalogue of Microorganisms (GCM) 10K type strain sequencing project: providing services to taxonomists for standard genome sequencing and annotation.</title>
        <authorList>
            <consortium name="The Broad Institute Genomics Platform"/>
            <consortium name="The Broad Institute Genome Sequencing Center for Infectious Disease"/>
            <person name="Wu L."/>
            <person name="Ma J."/>
        </authorList>
    </citation>
    <scope>NUCLEOTIDE SEQUENCE [LARGE SCALE GENOMIC DNA]</scope>
    <source>
        <strain evidence="3">CGMCC 4.7367</strain>
    </source>
</reference>
<evidence type="ECO:0000256" key="1">
    <source>
        <dbReference type="SAM" id="MobiDB-lite"/>
    </source>
</evidence>